<dbReference type="EMBL" id="FQXP01000006">
    <property type="protein sequence ID" value="SHH91619.1"/>
    <property type="molecule type" value="Genomic_DNA"/>
</dbReference>
<protein>
    <submittedName>
        <fullName evidence="3">Glycine reductase</fullName>
    </submittedName>
</protein>
<evidence type="ECO:0000256" key="2">
    <source>
        <dbReference type="ARBA" id="ARBA00023002"/>
    </source>
</evidence>
<dbReference type="NCBIfam" id="TIGR01918">
    <property type="entry name" value="various_sel_PB"/>
    <property type="match status" value="1"/>
</dbReference>
<accession>A0A1M5WVR6</accession>
<evidence type="ECO:0000313" key="3">
    <source>
        <dbReference type="EMBL" id="SHH91619.1"/>
    </source>
</evidence>
<dbReference type="Proteomes" id="UP000184526">
    <property type="component" value="Unassembled WGS sequence"/>
</dbReference>
<proteinExistence type="predicted"/>
<evidence type="ECO:0000313" key="4">
    <source>
        <dbReference type="Proteomes" id="UP000184526"/>
    </source>
</evidence>
<organism evidence="3 4">
    <name type="scientific">Clostridium collagenovorans DSM 3089</name>
    <dbReference type="NCBI Taxonomy" id="1121306"/>
    <lineage>
        <taxon>Bacteria</taxon>
        <taxon>Bacillati</taxon>
        <taxon>Bacillota</taxon>
        <taxon>Clostridia</taxon>
        <taxon>Eubacteriales</taxon>
        <taxon>Clostridiaceae</taxon>
        <taxon>Clostridium</taxon>
    </lineage>
</organism>
<dbReference type="InterPro" id="IPR010187">
    <property type="entry name" value="Various_sel_PB"/>
</dbReference>
<dbReference type="Pfam" id="PF07355">
    <property type="entry name" value="GRDB"/>
    <property type="match status" value="1"/>
</dbReference>
<reference evidence="3 4" key="1">
    <citation type="submission" date="2016-11" db="EMBL/GenBank/DDBJ databases">
        <authorList>
            <person name="Jaros S."/>
            <person name="Januszkiewicz K."/>
            <person name="Wedrychowicz H."/>
        </authorList>
    </citation>
    <scope>NUCLEOTIDE SEQUENCE [LARGE SCALE GENOMIC DNA]</scope>
    <source>
        <strain evidence="3 4">DSM 3089</strain>
    </source>
</reference>
<dbReference type="GO" id="GO:0050485">
    <property type="term" value="F:oxidoreductase activity, acting on X-H and Y-H to form an X-Y bond, with a disulfide as acceptor"/>
    <property type="evidence" value="ECO:0007669"/>
    <property type="project" value="InterPro"/>
</dbReference>
<gene>
    <name evidence="3" type="ORF">SAMN02745196_01905</name>
</gene>
<keyword evidence="4" id="KW-1185">Reference proteome</keyword>
<name>A0A1M5WVR6_9CLOT</name>
<keyword evidence="2" id="KW-0560">Oxidoreductase</keyword>
<evidence type="ECO:0000256" key="1">
    <source>
        <dbReference type="ARBA" id="ARBA00022933"/>
    </source>
</evidence>
<dbReference type="AlphaFoldDB" id="A0A1M5WVR6"/>
<sequence length="347" mass="37837">MKKAIMYVNQFFGQIGGEDKADYAPTITEGLVGPALQLDKVLDGKVTHTIICGDNFIGSNTDEAIKTILSFLEGKDFDIFFAGPAFQAGRYGVACGEVCKAVKEKFNVPVITSMHIENPGVEMFKKDMYVFKGGHSAAKMRDDIKTMAKLGNKILNGEENLGAEIEGYYPRGIRHQVWREDKVMASDRAVDMLIAKLNNKSYITELPMPKLDRVPIADAIKDLSKANIALVNTGGIVPIDNPDRIQSASATRWGKYDISNCDTIKGGEYKTIHAGFDPAAADSDPNVITPIDALKVYEKEGKIGKLHGYFYSTVGTGTTQAEAARMANEIVPLLKEDNVDGVIMVST</sequence>
<keyword evidence="1" id="KW-0712">Selenocysteine</keyword>
<dbReference type="STRING" id="1121306.SAMN02745196_01905"/>